<dbReference type="SUPFAM" id="SSF51679">
    <property type="entry name" value="Bacterial luciferase-like"/>
    <property type="match status" value="1"/>
</dbReference>
<evidence type="ECO:0000313" key="8">
    <source>
        <dbReference type="Proteomes" id="UP001501645"/>
    </source>
</evidence>
<dbReference type="RefSeq" id="WP_345439089.1">
    <property type="nucleotide sequence ID" value="NZ_BAABKO010000003.1"/>
</dbReference>
<proteinExistence type="inferred from homology"/>
<keyword evidence="1" id="KW-0285">Flavoprotein</keyword>
<organism evidence="7 8">
    <name type="scientific">Microbacterium gilvum</name>
    <dbReference type="NCBI Taxonomy" id="1336204"/>
    <lineage>
        <taxon>Bacteria</taxon>
        <taxon>Bacillati</taxon>
        <taxon>Actinomycetota</taxon>
        <taxon>Actinomycetes</taxon>
        <taxon>Micrococcales</taxon>
        <taxon>Microbacteriaceae</taxon>
        <taxon>Microbacterium</taxon>
    </lineage>
</organism>
<dbReference type="InterPro" id="IPR051260">
    <property type="entry name" value="Diverse_substr_monoxygenases"/>
</dbReference>
<keyword evidence="8" id="KW-1185">Reference proteome</keyword>
<comment type="caution">
    <text evidence="7">The sequence shown here is derived from an EMBL/GenBank/DDBJ whole genome shotgun (WGS) entry which is preliminary data.</text>
</comment>
<gene>
    <name evidence="7" type="ORF">GCM10023351_22070</name>
</gene>
<keyword evidence="2" id="KW-0288">FMN</keyword>
<name>A0ABP9A9W1_9MICO</name>
<dbReference type="Proteomes" id="UP001501645">
    <property type="component" value="Unassembled WGS sequence"/>
</dbReference>
<dbReference type="InterPro" id="IPR016215">
    <property type="entry name" value="NTA_MOA"/>
</dbReference>
<dbReference type="InterPro" id="IPR036661">
    <property type="entry name" value="Luciferase-like_sf"/>
</dbReference>
<evidence type="ECO:0000256" key="5">
    <source>
        <dbReference type="ARBA" id="ARBA00033748"/>
    </source>
</evidence>
<protein>
    <submittedName>
        <fullName evidence="7">LLM class flavin-dependent oxidoreductase</fullName>
    </submittedName>
</protein>
<dbReference type="Gene3D" id="3.20.20.30">
    <property type="entry name" value="Luciferase-like domain"/>
    <property type="match status" value="1"/>
</dbReference>
<evidence type="ECO:0000259" key="6">
    <source>
        <dbReference type="Pfam" id="PF00296"/>
    </source>
</evidence>
<feature type="domain" description="Luciferase-like" evidence="6">
    <location>
        <begin position="40"/>
        <end position="301"/>
    </location>
</feature>
<accession>A0ABP9A9W1</accession>
<sequence length="441" mass="47843">MTHGEPRELVLGILLNGAGAHPGAWRRDGSRVEEAYRLSLYSDQARWAEGAALHHLFVADGPTHDAARFPVRPLRYLEGLTLLAVLAGRTSRIGLIPSLSTTFNAPHTVARQLASLDHLSDGRAGWNVVTSFGGAEHFSDAPLPAHAVRYERATEFLEAVTLLWDGWADDALVLDRETGRWGDPDRVRADRYEGEHIALTGPLNLPRPPQGRPVIAQAGSSSAGRDLAARFADVVYTAQPIVAEGRAFYADVKARTAAAGRDPRDVLILPGLAPVLGGTEEEARRIAAELLEYLDHDASRGQVEFMLGGADLSALSLDDRIPEAAIPAPDDVDLVRSRYDLFRHLALVEALTLRKLIEFAVAGGGHWAPVGAVEQVADLLLERFDGGGADGFNLLPSHLVDGFRRLTDELVPELQSRGRYRTGYVDGTFRDNLGLARPARV</sequence>
<evidence type="ECO:0000256" key="2">
    <source>
        <dbReference type="ARBA" id="ARBA00022643"/>
    </source>
</evidence>
<keyword evidence="4" id="KW-0503">Monooxygenase</keyword>
<evidence type="ECO:0000256" key="3">
    <source>
        <dbReference type="ARBA" id="ARBA00023002"/>
    </source>
</evidence>
<evidence type="ECO:0000256" key="4">
    <source>
        <dbReference type="ARBA" id="ARBA00023033"/>
    </source>
</evidence>
<evidence type="ECO:0000256" key="1">
    <source>
        <dbReference type="ARBA" id="ARBA00022630"/>
    </source>
</evidence>
<dbReference type="InterPro" id="IPR011251">
    <property type="entry name" value="Luciferase-like_dom"/>
</dbReference>
<dbReference type="Pfam" id="PF00296">
    <property type="entry name" value="Bac_luciferase"/>
    <property type="match status" value="1"/>
</dbReference>
<keyword evidence="3" id="KW-0560">Oxidoreductase</keyword>
<dbReference type="CDD" id="cd01095">
    <property type="entry name" value="Nitrilotriacetate_monoxgenase"/>
    <property type="match status" value="1"/>
</dbReference>
<evidence type="ECO:0000313" key="7">
    <source>
        <dbReference type="EMBL" id="GAA4776898.1"/>
    </source>
</evidence>
<dbReference type="PANTHER" id="PTHR30011:SF16">
    <property type="entry name" value="C2H2 FINGER DOMAIN TRANSCRIPTION FACTOR (EUROFUNG)-RELATED"/>
    <property type="match status" value="1"/>
</dbReference>
<dbReference type="PANTHER" id="PTHR30011">
    <property type="entry name" value="ALKANESULFONATE MONOOXYGENASE-RELATED"/>
    <property type="match status" value="1"/>
</dbReference>
<dbReference type="NCBIfam" id="TIGR03860">
    <property type="entry name" value="FMN_nitrolo"/>
    <property type="match status" value="1"/>
</dbReference>
<dbReference type="PIRSF" id="PIRSF000337">
    <property type="entry name" value="NTA_MOA"/>
    <property type="match status" value="1"/>
</dbReference>
<comment type="similarity">
    <text evidence="5">Belongs to the NtaA/SnaA/DszA monooxygenase family.</text>
</comment>
<reference evidence="8" key="1">
    <citation type="journal article" date="2019" name="Int. J. Syst. Evol. Microbiol.">
        <title>The Global Catalogue of Microorganisms (GCM) 10K type strain sequencing project: providing services to taxonomists for standard genome sequencing and annotation.</title>
        <authorList>
            <consortium name="The Broad Institute Genomics Platform"/>
            <consortium name="The Broad Institute Genome Sequencing Center for Infectious Disease"/>
            <person name="Wu L."/>
            <person name="Ma J."/>
        </authorList>
    </citation>
    <scope>NUCLEOTIDE SEQUENCE [LARGE SCALE GENOMIC DNA]</scope>
    <source>
        <strain evidence="8">JCM 18537</strain>
    </source>
</reference>
<dbReference type="EMBL" id="BAABKO010000003">
    <property type="protein sequence ID" value="GAA4776898.1"/>
    <property type="molecule type" value="Genomic_DNA"/>
</dbReference>